<evidence type="ECO:0008006" key="5">
    <source>
        <dbReference type="Google" id="ProtNLM"/>
    </source>
</evidence>
<dbReference type="EMBL" id="CP072167">
    <property type="protein sequence ID" value="QYA08304.1"/>
    <property type="molecule type" value="Genomic_DNA"/>
</dbReference>
<proteinExistence type="predicted"/>
<dbReference type="STRING" id="1367849.GCA_000518585_04292"/>
<evidence type="ECO:0000313" key="4">
    <source>
        <dbReference type="Proteomes" id="UP000826513"/>
    </source>
</evidence>
<dbReference type="Gene3D" id="3.40.50.300">
    <property type="entry name" value="P-loop containing nucleotide triphosphate hydrolases"/>
    <property type="match status" value="1"/>
</dbReference>
<protein>
    <recommendedName>
        <fullName evidence="5">ATP-binding protein</fullName>
    </recommendedName>
</protein>
<dbReference type="RefSeq" id="WP_027676820.1">
    <property type="nucleotide sequence ID" value="NZ_CP039691.1"/>
</dbReference>
<organism evidence="1 3">
    <name type="scientific">Agrobacterium larrymoorei</name>
    <dbReference type="NCBI Taxonomy" id="160699"/>
    <lineage>
        <taxon>Bacteria</taxon>
        <taxon>Pseudomonadati</taxon>
        <taxon>Pseudomonadota</taxon>
        <taxon>Alphaproteobacteria</taxon>
        <taxon>Hyphomicrobiales</taxon>
        <taxon>Rhizobiaceae</taxon>
        <taxon>Rhizobium/Agrobacterium group</taxon>
        <taxon>Agrobacterium</taxon>
    </lineage>
</organism>
<evidence type="ECO:0000313" key="3">
    <source>
        <dbReference type="Proteomes" id="UP000298545"/>
    </source>
</evidence>
<gene>
    <name evidence="1" type="ORF">CFBP5473_13430</name>
    <name evidence="2" type="ORF">J5285_06305</name>
</gene>
<dbReference type="EMBL" id="CP039691">
    <property type="protein sequence ID" value="QCI98809.1"/>
    <property type="molecule type" value="Genomic_DNA"/>
</dbReference>
<dbReference type="Proteomes" id="UP000826513">
    <property type="component" value="Chromosome 1"/>
</dbReference>
<evidence type="ECO:0000313" key="2">
    <source>
        <dbReference type="EMBL" id="QYA08304.1"/>
    </source>
</evidence>
<dbReference type="SUPFAM" id="SSF52540">
    <property type="entry name" value="P-loop containing nucleoside triphosphate hydrolases"/>
    <property type="match status" value="1"/>
</dbReference>
<name>A0A4D7DVX6_9HYPH</name>
<reference evidence="1 3" key="1">
    <citation type="submission" date="2019-04" db="EMBL/GenBank/DDBJ databases">
        <title>Complete genome sequence of Agrobacterium larrymoorei CFBP5473.</title>
        <authorList>
            <person name="Haryono M."/>
            <person name="Chou L."/>
            <person name="Lin Y.-C."/>
            <person name="Lai E.-M."/>
            <person name="Kuo C.-H."/>
        </authorList>
    </citation>
    <scope>NUCLEOTIDE SEQUENCE [LARGE SCALE GENOMIC DNA]</scope>
    <source>
        <strain evidence="1 3">CFBP5473</strain>
    </source>
</reference>
<keyword evidence="4" id="KW-1185">Reference proteome</keyword>
<dbReference type="Proteomes" id="UP000298545">
    <property type="component" value="Chromosome circular"/>
</dbReference>
<reference evidence="2 4" key="2">
    <citation type="submission" date="2021-03" db="EMBL/GenBank/DDBJ databases">
        <title>Rapid diversification of plasmids in a genus of pathogenic and nitrogen fixing bacteria.</title>
        <authorList>
            <person name="Weisberg A.J."/>
            <person name="Miller M."/>
            <person name="Ream W."/>
            <person name="Grunwald N.J."/>
            <person name="Chang J.H."/>
        </authorList>
    </citation>
    <scope>NUCLEOTIDE SEQUENCE [LARGE SCALE GENOMIC DNA]</scope>
    <source>
        <strain evidence="2 4">AF3.44</strain>
    </source>
</reference>
<dbReference type="InterPro" id="IPR027417">
    <property type="entry name" value="P-loop_NTPase"/>
</dbReference>
<accession>A0A4D7DVX6</accession>
<evidence type="ECO:0000313" key="1">
    <source>
        <dbReference type="EMBL" id="QCI98809.1"/>
    </source>
</evidence>
<dbReference type="OrthoDB" id="9004810at2"/>
<sequence length="1337" mass="152736">MTYIERLVQIGDKLESGQLLQNGDRVTILLAEPGAGKTELMKSLAAHFGVQRIRASQFRHKTKFEDNTVLIIDGVDEVAKIDQSAVDQLIIKAEELNPDRVFFASRSAQWENARTMAVKQVFGVEPRIAYLKPLNQDEQLKLFETYKPDHSYEKFKDGLASLDIGPLLGNPQMLKIFADAYTQNGGNFGTKRKVFADAINQLASENNEEIIKADRTPTPQLVAHAEELFSKLLLSGASGISLTERNADRDFPSVSALLGTGRSGYEAAHTGLFKPADSEDQHEPIHRIIAEHAAARYLTRRIEAPSDRLSLKRLMSVIAPNDVARDELRGLLAWMATEGGVSVERAVIDIDPYAIISNGDPSFLSASSKSYLLKKLAEVAEINPHFRGSDVWREFSANGFFTEDVVADVEKILEETPTSDGLSSLLLELLRGTTAAEKLTDLLTTLLLDRSQDIYQRTRALRVLSENSNFETVRTFEALLAEESHQAVELASELFEASYTNHLSLNDGHRLFYSIAENCFQTDPDTYDEETSRYFLISLISIFDAGALISLIDTLSDGLTCDCDKNELHNCYCRYGRSYLIGKLLDRLFEIGVQEPNAEQLWRWLQNVRYRYGRSGSDSRAVLELQANDELRQAVHRLAFQELDDRDLIFDLKFSMFSGPGHSGLSFKKADLEALTDFAFEHDNDLLWSYFIEHHRRYEKVNFQNTYRAHMRKQALEKPAFLRQWTLAHRAMNEHSAQSKPCLLRRSAMIRKRDRRQDEIRRKDQEHFDENRAQIESGRHWGWLKEIGRNYLFGKIDRLPEMGDDEFHIRALCNSFDFLKPDIPPLEKIAIERGTFKIVTVAYAACLAHYRKNGTLRGIDRSILQAVRTDADVSYSGGNKDDIPAFRNELEREIWATADDAENFARRYVEPQIASTELEHSKIYWILHKPQFEPIRDKLCLEWIQRYPHMHLNTMKSLFDFVSISCDNSWLETYVDERLADLDNASGTDKQSERWTIAHDFWRLRKFFICEMPDEATLNWLSESKERLLALETVASRLNRDEHSGWKELSAKKVEIILTTFIDLWPKVHLPNHWGTGDPPEQTAYRFLTDIVWAIGRDKPMHSIPVLNNLLADTRFADFTISLKATKASALKKQALEGFEPPTPEDVTQMLDNQKIASVEDMRALLIEIFEEIQDWLNGSETDPVNLFYDKQSDGTFIRKDENGTTKIIADRLKQRCETLGLNVAIELHQRDSNRTDIGILCNIAGQNALLVIEAKGQWHRELYTAAAEQLDARYSIHPSAARQGIYLVYWFGAETDVAGVKKHDIKSARELRQKLLDNMPSELKARINVVVIDLAR</sequence>
<dbReference type="KEGG" id="alf:CFBP5473_13430"/>